<keyword evidence="2" id="KW-1185">Reference proteome</keyword>
<dbReference type="Proteomes" id="UP000886520">
    <property type="component" value="Chromosome 14"/>
</dbReference>
<dbReference type="EMBL" id="JABFUD020000014">
    <property type="protein sequence ID" value="KAI5070579.1"/>
    <property type="molecule type" value="Genomic_DNA"/>
</dbReference>
<evidence type="ECO:0000313" key="1">
    <source>
        <dbReference type="EMBL" id="KAI5070579.1"/>
    </source>
</evidence>
<dbReference type="AlphaFoldDB" id="A0A9D4UMF6"/>
<proteinExistence type="predicted"/>
<evidence type="ECO:0000313" key="2">
    <source>
        <dbReference type="Proteomes" id="UP000886520"/>
    </source>
</evidence>
<name>A0A9D4UMF6_ADICA</name>
<organism evidence="1 2">
    <name type="scientific">Adiantum capillus-veneris</name>
    <name type="common">Maidenhair fern</name>
    <dbReference type="NCBI Taxonomy" id="13818"/>
    <lineage>
        <taxon>Eukaryota</taxon>
        <taxon>Viridiplantae</taxon>
        <taxon>Streptophyta</taxon>
        <taxon>Embryophyta</taxon>
        <taxon>Tracheophyta</taxon>
        <taxon>Polypodiopsida</taxon>
        <taxon>Polypodiidae</taxon>
        <taxon>Polypodiales</taxon>
        <taxon>Pteridineae</taxon>
        <taxon>Pteridaceae</taxon>
        <taxon>Vittarioideae</taxon>
        <taxon>Adiantum</taxon>
    </lineage>
</organism>
<gene>
    <name evidence="1" type="ORF">GOP47_0014922</name>
</gene>
<protein>
    <submittedName>
        <fullName evidence="1">Uncharacterized protein</fullName>
    </submittedName>
</protein>
<sequence>MLDAIMKEGTYPVASTKKGVDYAANFSVFTSLWRLEDLANVRRKKDEQYGGAIATVDARVRVLKALVTGKGGENQQ</sequence>
<reference evidence="1" key="1">
    <citation type="submission" date="2021-01" db="EMBL/GenBank/DDBJ databases">
        <title>Adiantum capillus-veneris genome.</title>
        <authorList>
            <person name="Fang Y."/>
            <person name="Liao Q."/>
        </authorList>
    </citation>
    <scope>NUCLEOTIDE SEQUENCE</scope>
    <source>
        <strain evidence="1">H3</strain>
        <tissue evidence="1">Leaf</tissue>
    </source>
</reference>
<accession>A0A9D4UMF6</accession>
<comment type="caution">
    <text evidence="1">The sequence shown here is derived from an EMBL/GenBank/DDBJ whole genome shotgun (WGS) entry which is preliminary data.</text>
</comment>